<dbReference type="Proteomes" id="UP001172386">
    <property type="component" value="Unassembled WGS sequence"/>
</dbReference>
<gene>
    <name evidence="1" type="ORF">H2198_008920</name>
</gene>
<evidence type="ECO:0000313" key="1">
    <source>
        <dbReference type="EMBL" id="KAJ9651826.1"/>
    </source>
</evidence>
<sequence>MDPECFFYYDEARQLLWCTICKFALHSTYIRRHLVAKHKDVVPPETIRKWCTYLTQHYTLSDDPEHYDAIQRSLDQGLLPYARLENGFECSSCHSYNARNMESFTSNHSKLFCPTGKPHAIPTKVCAVFNGGRLYKVPSHVATVESQSDVLTNDTQQVLKEHQEAIQTIQMSLKTVVDPHEVPHRNLWDLRTDWSFWFHDLDMAYFLRLSSLEPQPDDTWPVSSVVSALRTILDQLHTPLVSMDSHERAGHLLRRQLYSLDGTYQQPFEPVRQEASYRRYCSHFLRVILFVIRAAQLDNRLRLDLRIPMTDDQRTAACSIPEIIVNLPQPTDADRQLPTAFMTLALLLICQDLDGSPADSPFMRGLGVLGFHPEAKRWLHPHEYTQVLAANIYMLRVIVLNHVLRLKKTSSQHGQVKTMEAFCQQYMHPGQPYIFDEIHNQFVLAKALGQNWYAHPRVAFSHHMSVVSVDGRRIPIDSVRSWIADMVSAARQILTEELLFAPTQYLDQWDLASFHEDLMWSNNRGSMVDLNPTLQSGLERIIQRTTRLISSPFHLFWSQDPAHQANARFRYRKSMDDFLRLMALLQLTTGGSPPRGTEITSLTWCNTSYQQRSWYIINSHLCTVYHYNKNEANGHRPMVIARFSPPSIAAMAVAFVSEVLPYWWFLLRHTGQDPRPGLSPLIWHTDDEPWDSSDLSNEMGLRSQKFPSLQVRITLEIWRQFERACSRFIVDRKVEPQTASVAQNAALQAGHSVHTELHHYALEASDLVGLSTQSLLEMEDVSRRWHLFIRQNAPIPSTSLAVKQSPLERNIALIREQLTSLTDRVTQLAAPTTVSSLCDPLASNTTVLKKRKFDQTEDHPPCPPSWEATMLHIRSLYGPQFAFRSSAQEEAVRALLSPDCPPNLVVRLPTGGGKTILIEVSALVFPTHLTVVVVPYISLKNDLLARFQRRGISARDFDAVRDDLKWTSVVVVVMETTQSLDFRSFIQRHHHSGVLVRTFWDEAHLIITENRFRPWQSALENWPTSEPRVFLSATLPIEVQQLLFQLARVAPTEVHTITAPSNIPTLQFDVTIADDPAALTADLQRQVSDAHHHEKHTIIFVKYTQDGTSLSEQFGWPFYYGQMPHREYTGPRMLQDFQNSSGGVLVATTALSHGVDILVDVVIFWKGSFDLITAVQQAGRAGRIPGRPGRCIFLLDGLPSITPGSLSPLDASGSMGPPPPLPGTLALHEFYHTSICRRFVLAAYFSEQWSYRQCQPNDLPCDLCRARLPTTTIATATTSTTPSAAAVDGATISAPSTACSLPQSATVDPGALFNATMASSTSNTPAGFGSSNSQRPSPALPIQPHPQQHPSHHTVLVAATAVTSSSSSSFSSSSSSSSSRPLASPQSHTGNRLGASLNGLTANEPTATNLSRVAETPLPPSAFSSSFSTNYGSSFSLPDSSGTSSATSSATSADSGLPLPTVPRPPSCTRYPIRPPRDNLVKMPPSARKDISLALATAEIELGVTCYTCFLDQRPSFDYQSHLTLAPTCPCTSPAYQQLVDECQLAARPYHRAIRVQLKSKSFHLSCALPLQPFHPDGTNLKENCARTGVIWGILVWALQHEPYKSRLSLHQPTPNDNADELVRLCCQWFGLQSRDYRLWQLASTVLQHRLELSDGGV</sequence>
<comment type="caution">
    <text evidence="1">The sequence shown here is derived from an EMBL/GenBank/DDBJ whole genome shotgun (WGS) entry which is preliminary data.</text>
</comment>
<proteinExistence type="predicted"/>
<name>A0ACC2ZW38_9EURO</name>
<accession>A0ACC2ZW38</accession>
<organism evidence="1 2">
    <name type="scientific">Neophaeococcomyces mojaviensis</name>
    <dbReference type="NCBI Taxonomy" id="3383035"/>
    <lineage>
        <taxon>Eukaryota</taxon>
        <taxon>Fungi</taxon>
        <taxon>Dikarya</taxon>
        <taxon>Ascomycota</taxon>
        <taxon>Pezizomycotina</taxon>
        <taxon>Eurotiomycetes</taxon>
        <taxon>Chaetothyriomycetidae</taxon>
        <taxon>Chaetothyriales</taxon>
        <taxon>Chaetothyriales incertae sedis</taxon>
        <taxon>Neophaeococcomyces</taxon>
    </lineage>
</organism>
<protein>
    <submittedName>
        <fullName evidence="1">Uncharacterized protein</fullName>
    </submittedName>
</protein>
<reference evidence="1" key="1">
    <citation type="submission" date="2022-10" db="EMBL/GenBank/DDBJ databases">
        <title>Culturing micro-colonial fungi from biological soil crusts in the Mojave desert and describing Neophaeococcomyces mojavensis, and introducing the new genera and species Taxawa tesnikishii.</title>
        <authorList>
            <person name="Kurbessoian T."/>
            <person name="Stajich J.E."/>
        </authorList>
    </citation>
    <scope>NUCLEOTIDE SEQUENCE</scope>
    <source>
        <strain evidence="1">JES_112</strain>
    </source>
</reference>
<evidence type="ECO:0000313" key="2">
    <source>
        <dbReference type="Proteomes" id="UP001172386"/>
    </source>
</evidence>
<dbReference type="EMBL" id="JAPDRQ010000234">
    <property type="protein sequence ID" value="KAJ9651826.1"/>
    <property type="molecule type" value="Genomic_DNA"/>
</dbReference>
<keyword evidence="2" id="KW-1185">Reference proteome</keyword>